<evidence type="ECO:0000256" key="1">
    <source>
        <dbReference type="SAM" id="MobiDB-lite"/>
    </source>
</evidence>
<evidence type="ECO:0000313" key="2">
    <source>
        <dbReference type="EMBL" id="KAK8968205.1"/>
    </source>
</evidence>
<feature type="compositionally biased region" description="Basic residues" evidence="1">
    <location>
        <begin position="69"/>
        <end position="78"/>
    </location>
</feature>
<sequence>MESTLHDNIYSEIQICVIHPTLFCPQYCSPPSTLFRWVDLPPSTSRPATFPFHGNLPVRSSTLCQSRASHPHAARSSRRGVDLPPSTSRSTPLALTSLFHPNLAGLGLHPTATFPFHDNLPLLPSTSIFQRANIFYSICCPTANVSASAKCSPLDNCRSHNKCRPHDKCLPLDKCRTHDECCPHEVLLVEI</sequence>
<gene>
    <name evidence="2" type="ORF">KSP40_PGU014295</name>
</gene>
<comment type="caution">
    <text evidence="2">The sequence shown here is derived from an EMBL/GenBank/DDBJ whole genome shotgun (WGS) entry which is preliminary data.</text>
</comment>
<reference evidence="2 3" key="1">
    <citation type="journal article" date="2022" name="Nat. Plants">
        <title>Genomes of leafy and leafless Platanthera orchids illuminate the evolution of mycoheterotrophy.</title>
        <authorList>
            <person name="Li M.H."/>
            <person name="Liu K.W."/>
            <person name="Li Z."/>
            <person name="Lu H.C."/>
            <person name="Ye Q.L."/>
            <person name="Zhang D."/>
            <person name="Wang J.Y."/>
            <person name="Li Y.F."/>
            <person name="Zhong Z.M."/>
            <person name="Liu X."/>
            <person name="Yu X."/>
            <person name="Liu D.K."/>
            <person name="Tu X.D."/>
            <person name="Liu B."/>
            <person name="Hao Y."/>
            <person name="Liao X.Y."/>
            <person name="Jiang Y.T."/>
            <person name="Sun W.H."/>
            <person name="Chen J."/>
            <person name="Chen Y.Q."/>
            <person name="Ai Y."/>
            <person name="Zhai J.W."/>
            <person name="Wu S.S."/>
            <person name="Zhou Z."/>
            <person name="Hsiao Y.Y."/>
            <person name="Wu W.L."/>
            <person name="Chen Y.Y."/>
            <person name="Lin Y.F."/>
            <person name="Hsu J.L."/>
            <person name="Li C.Y."/>
            <person name="Wang Z.W."/>
            <person name="Zhao X."/>
            <person name="Zhong W.Y."/>
            <person name="Ma X.K."/>
            <person name="Ma L."/>
            <person name="Huang J."/>
            <person name="Chen G.Z."/>
            <person name="Huang M.Z."/>
            <person name="Huang L."/>
            <person name="Peng D.H."/>
            <person name="Luo Y.B."/>
            <person name="Zou S.Q."/>
            <person name="Chen S.P."/>
            <person name="Lan S."/>
            <person name="Tsai W.C."/>
            <person name="Van de Peer Y."/>
            <person name="Liu Z.J."/>
        </authorList>
    </citation>
    <scope>NUCLEOTIDE SEQUENCE [LARGE SCALE GENOMIC DNA]</scope>
    <source>
        <strain evidence="2">Lor288</strain>
    </source>
</reference>
<feature type="region of interest" description="Disordered" evidence="1">
    <location>
        <begin position="69"/>
        <end position="89"/>
    </location>
</feature>
<keyword evidence="3" id="KW-1185">Reference proteome</keyword>
<protein>
    <submittedName>
        <fullName evidence="2">Uncharacterized protein</fullName>
    </submittedName>
</protein>
<organism evidence="2 3">
    <name type="scientific">Platanthera guangdongensis</name>
    <dbReference type="NCBI Taxonomy" id="2320717"/>
    <lineage>
        <taxon>Eukaryota</taxon>
        <taxon>Viridiplantae</taxon>
        <taxon>Streptophyta</taxon>
        <taxon>Embryophyta</taxon>
        <taxon>Tracheophyta</taxon>
        <taxon>Spermatophyta</taxon>
        <taxon>Magnoliopsida</taxon>
        <taxon>Liliopsida</taxon>
        <taxon>Asparagales</taxon>
        <taxon>Orchidaceae</taxon>
        <taxon>Orchidoideae</taxon>
        <taxon>Orchideae</taxon>
        <taxon>Orchidinae</taxon>
        <taxon>Platanthera</taxon>
    </lineage>
</organism>
<dbReference type="EMBL" id="JBBWWR010000004">
    <property type="protein sequence ID" value="KAK8968205.1"/>
    <property type="molecule type" value="Genomic_DNA"/>
</dbReference>
<name>A0ABR2MVM1_9ASPA</name>
<accession>A0ABR2MVM1</accession>
<evidence type="ECO:0000313" key="3">
    <source>
        <dbReference type="Proteomes" id="UP001412067"/>
    </source>
</evidence>
<dbReference type="Proteomes" id="UP001412067">
    <property type="component" value="Unassembled WGS sequence"/>
</dbReference>
<proteinExistence type="predicted"/>